<feature type="region of interest" description="Disordered" evidence="1">
    <location>
        <begin position="1"/>
        <end position="22"/>
    </location>
</feature>
<name>A0A9P7DPF4_9AGAM</name>
<dbReference type="GeneID" id="64590518"/>
<gene>
    <name evidence="2" type="ORF">HD556DRAFT_1219045</name>
</gene>
<evidence type="ECO:0000313" key="3">
    <source>
        <dbReference type="Proteomes" id="UP000719766"/>
    </source>
</evidence>
<accession>A0A9P7DPF4</accession>
<dbReference type="EMBL" id="JABBWE010000010">
    <property type="protein sequence ID" value="KAG1799873.1"/>
    <property type="molecule type" value="Genomic_DNA"/>
</dbReference>
<feature type="non-terminal residue" evidence="2">
    <location>
        <position position="108"/>
    </location>
</feature>
<dbReference type="OrthoDB" id="3268967at2759"/>
<organism evidence="2 3">
    <name type="scientific">Suillus plorans</name>
    <dbReference type="NCBI Taxonomy" id="116603"/>
    <lineage>
        <taxon>Eukaryota</taxon>
        <taxon>Fungi</taxon>
        <taxon>Dikarya</taxon>
        <taxon>Basidiomycota</taxon>
        <taxon>Agaricomycotina</taxon>
        <taxon>Agaricomycetes</taxon>
        <taxon>Agaricomycetidae</taxon>
        <taxon>Boletales</taxon>
        <taxon>Suillineae</taxon>
        <taxon>Suillaceae</taxon>
        <taxon>Suillus</taxon>
    </lineage>
</organism>
<keyword evidence="3" id="KW-1185">Reference proteome</keyword>
<protein>
    <submittedName>
        <fullName evidence="2">Uncharacterized protein</fullName>
    </submittedName>
</protein>
<feature type="compositionally biased region" description="Polar residues" evidence="1">
    <location>
        <begin position="1"/>
        <end position="11"/>
    </location>
</feature>
<reference evidence="2" key="1">
    <citation type="journal article" date="2020" name="New Phytol.">
        <title>Comparative genomics reveals dynamic genome evolution in host specialist ectomycorrhizal fungi.</title>
        <authorList>
            <person name="Lofgren L.A."/>
            <person name="Nguyen N.H."/>
            <person name="Vilgalys R."/>
            <person name="Ruytinx J."/>
            <person name="Liao H.L."/>
            <person name="Branco S."/>
            <person name="Kuo A."/>
            <person name="LaButti K."/>
            <person name="Lipzen A."/>
            <person name="Andreopoulos W."/>
            <person name="Pangilinan J."/>
            <person name="Riley R."/>
            <person name="Hundley H."/>
            <person name="Na H."/>
            <person name="Barry K."/>
            <person name="Grigoriev I.V."/>
            <person name="Stajich J.E."/>
            <person name="Kennedy P.G."/>
        </authorList>
    </citation>
    <scope>NUCLEOTIDE SEQUENCE</scope>
    <source>
        <strain evidence="2">S12</strain>
    </source>
</reference>
<sequence>MNTVNASTGMSPFQLHLGRNPRIMPPLTQQPAAEGVPEDKRARALISQLELDVMEAQDNLLAAKATQATQANKHRTPERTLEVGDKVMLSTKHCRREYMQKGDKRVAK</sequence>
<evidence type="ECO:0000256" key="1">
    <source>
        <dbReference type="SAM" id="MobiDB-lite"/>
    </source>
</evidence>
<proteinExistence type="predicted"/>
<evidence type="ECO:0000313" key="2">
    <source>
        <dbReference type="EMBL" id="KAG1799873.1"/>
    </source>
</evidence>
<comment type="caution">
    <text evidence="2">The sequence shown here is derived from an EMBL/GenBank/DDBJ whole genome shotgun (WGS) entry which is preliminary data.</text>
</comment>
<dbReference type="RefSeq" id="XP_041164096.1">
    <property type="nucleotide sequence ID" value="XM_041296754.1"/>
</dbReference>
<dbReference type="AlphaFoldDB" id="A0A9P7DPF4"/>
<dbReference type="Proteomes" id="UP000719766">
    <property type="component" value="Unassembled WGS sequence"/>
</dbReference>